<dbReference type="Pfam" id="PF01425">
    <property type="entry name" value="Amidase"/>
    <property type="match status" value="1"/>
</dbReference>
<dbReference type="InterPro" id="IPR036928">
    <property type="entry name" value="AS_sf"/>
</dbReference>
<evidence type="ECO:0000259" key="1">
    <source>
        <dbReference type="Pfam" id="PF01425"/>
    </source>
</evidence>
<reference evidence="2 3" key="1">
    <citation type="submission" date="2020-08" db="EMBL/GenBank/DDBJ databases">
        <title>Genomic Encyclopedia of Type Strains, Phase III (KMG-III): the genomes of soil and plant-associated and newly described type strains.</title>
        <authorList>
            <person name="Whitman W."/>
        </authorList>
    </citation>
    <scope>NUCLEOTIDE SEQUENCE [LARGE SCALE GENOMIC DNA]</scope>
    <source>
        <strain evidence="2 3">CECT 8960</strain>
    </source>
</reference>
<gene>
    <name evidence="2" type="ORF">FHR82_007187</name>
</gene>
<comment type="caution">
    <text evidence="2">The sequence shown here is derived from an EMBL/GenBank/DDBJ whole genome shotgun (WGS) entry which is preliminary data.</text>
</comment>
<dbReference type="SUPFAM" id="SSF75304">
    <property type="entry name" value="Amidase signature (AS) enzymes"/>
    <property type="match status" value="1"/>
</dbReference>
<proteinExistence type="predicted"/>
<dbReference type="Proteomes" id="UP000520767">
    <property type="component" value="Unassembled WGS sequence"/>
</dbReference>
<dbReference type="RefSeq" id="WP_311771423.1">
    <property type="nucleotide sequence ID" value="NZ_JACHJQ010000008.1"/>
</dbReference>
<dbReference type="EMBL" id="JACHJQ010000008">
    <property type="protein sequence ID" value="MBB4910928.1"/>
    <property type="molecule type" value="Genomic_DNA"/>
</dbReference>
<feature type="domain" description="Amidase" evidence="1">
    <location>
        <begin position="66"/>
        <end position="104"/>
    </location>
</feature>
<organism evidence="2 3">
    <name type="scientific">Actinophytocola algeriensis</name>
    <dbReference type="NCBI Taxonomy" id="1768010"/>
    <lineage>
        <taxon>Bacteria</taxon>
        <taxon>Bacillati</taxon>
        <taxon>Actinomycetota</taxon>
        <taxon>Actinomycetes</taxon>
        <taxon>Pseudonocardiales</taxon>
        <taxon>Pseudonocardiaceae</taxon>
    </lineage>
</organism>
<accession>A0A7W7QCI3</accession>
<dbReference type="GO" id="GO:0016740">
    <property type="term" value="F:transferase activity"/>
    <property type="evidence" value="ECO:0007669"/>
    <property type="project" value="UniProtKB-KW"/>
</dbReference>
<dbReference type="AlphaFoldDB" id="A0A7W7QCI3"/>
<name>A0A7W7QCI3_9PSEU</name>
<evidence type="ECO:0000313" key="2">
    <source>
        <dbReference type="EMBL" id="MBB4910928.1"/>
    </source>
</evidence>
<keyword evidence="3" id="KW-1185">Reference proteome</keyword>
<keyword evidence="2" id="KW-0808">Transferase</keyword>
<protein>
    <submittedName>
        <fullName evidence="2">Asp-tRNA(Asn)/Glu-tRNA(Gln) amidotransferase A subunit family amidase</fullName>
    </submittedName>
</protein>
<sequence length="136" mass="13748">MPDGPVPRTFHVATWLDDPSCLVGGAVAGVLARAVDALASSGMRVSAPPPPTTFDELWALHMTTIGWCGLFSVLGLPSMVLPAGLTADGLPVGVQVVAPHGHDHVAVAFARAATTAIGAVIGGGDRNAVRSPPPRS</sequence>
<dbReference type="Gene3D" id="3.90.1300.10">
    <property type="entry name" value="Amidase signature (AS) domain"/>
    <property type="match status" value="1"/>
</dbReference>
<evidence type="ECO:0000313" key="3">
    <source>
        <dbReference type="Proteomes" id="UP000520767"/>
    </source>
</evidence>
<dbReference type="InterPro" id="IPR023631">
    <property type="entry name" value="Amidase_dom"/>
</dbReference>